<proteinExistence type="predicted"/>
<dbReference type="Pfam" id="PF07714">
    <property type="entry name" value="PK_Tyr_Ser-Thr"/>
    <property type="match status" value="1"/>
</dbReference>
<dbReference type="InterPro" id="IPR001245">
    <property type="entry name" value="Ser-Thr/Tyr_kinase_cat_dom"/>
</dbReference>
<protein>
    <recommendedName>
        <fullName evidence="2">guanylate cyclase</fullName>
        <ecNumber evidence="2">4.6.1.2</ecNumber>
    </recommendedName>
</protein>
<evidence type="ECO:0000313" key="8">
    <source>
        <dbReference type="Proteomes" id="UP000015102"/>
    </source>
</evidence>
<dbReference type="GO" id="GO:0004672">
    <property type="term" value="F:protein kinase activity"/>
    <property type="evidence" value="ECO:0007669"/>
    <property type="project" value="InterPro"/>
</dbReference>
<dbReference type="InterPro" id="IPR050401">
    <property type="entry name" value="Cyclic_nucleotide_synthase"/>
</dbReference>
<dbReference type="GO" id="GO:0007168">
    <property type="term" value="P:receptor guanylyl cyclase signaling pathway"/>
    <property type="evidence" value="ECO:0007669"/>
    <property type="project" value="TreeGrafter"/>
</dbReference>
<keyword evidence="8" id="KW-1185">Reference proteome</keyword>
<dbReference type="InterPro" id="IPR000719">
    <property type="entry name" value="Prot_kinase_dom"/>
</dbReference>
<dbReference type="EnsemblMetazoa" id="MESCA000426-RA">
    <property type="protein sequence ID" value="MESCA000426-PA"/>
    <property type="gene ID" value="MESCA000426"/>
</dbReference>
<dbReference type="SUPFAM" id="SSF56112">
    <property type="entry name" value="Protein kinase-like (PK-like)"/>
    <property type="match status" value="1"/>
</dbReference>
<dbReference type="GO" id="GO:0004383">
    <property type="term" value="F:guanylate cyclase activity"/>
    <property type="evidence" value="ECO:0007669"/>
    <property type="project" value="UniProtKB-EC"/>
</dbReference>
<dbReference type="GO" id="GO:0001653">
    <property type="term" value="F:peptide receptor activity"/>
    <property type="evidence" value="ECO:0007669"/>
    <property type="project" value="TreeGrafter"/>
</dbReference>
<evidence type="ECO:0000259" key="6">
    <source>
        <dbReference type="PROSITE" id="PS50011"/>
    </source>
</evidence>
<dbReference type="EC" id="4.6.1.2" evidence="2"/>
<keyword evidence="5" id="KW-0141">cGMP biosynthesis</keyword>
<dbReference type="HOGENOM" id="CLU_1231142_0_0_1"/>
<dbReference type="PANTHER" id="PTHR11920">
    <property type="entry name" value="GUANYLYL CYCLASE"/>
    <property type="match status" value="1"/>
</dbReference>
<evidence type="ECO:0000313" key="7">
    <source>
        <dbReference type="EnsemblMetazoa" id="MESCA000426-PA"/>
    </source>
</evidence>
<accession>T1GB06</accession>
<dbReference type="GO" id="GO:0004016">
    <property type="term" value="F:adenylate cyclase activity"/>
    <property type="evidence" value="ECO:0007669"/>
    <property type="project" value="TreeGrafter"/>
</dbReference>
<keyword evidence="3" id="KW-0547">Nucleotide-binding</keyword>
<name>T1GB06_MEGSC</name>
<dbReference type="InterPro" id="IPR011009">
    <property type="entry name" value="Kinase-like_dom_sf"/>
</dbReference>
<dbReference type="EMBL" id="CAQQ02055518">
    <property type="status" value="NOT_ANNOTATED_CDS"/>
    <property type="molecule type" value="Genomic_DNA"/>
</dbReference>
<evidence type="ECO:0000256" key="5">
    <source>
        <dbReference type="ARBA" id="ARBA00023293"/>
    </source>
</evidence>
<dbReference type="STRING" id="36166.T1GB06"/>
<dbReference type="Gene3D" id="1.10.510.10">
    <property type="entry name" value="Transferase(Phosphotransferase) domain 1"/>
    <property type="match status" value="1"/>
</dbReference>
<feature type="domain" description="Protein kinase" evidence="6">
    <location>
        <begin position="55"/>
        <end position="225"/>
    </location>
</feature>
<sequence>MAIGSIIGYHHYKAETEINSMTWKIMYDEVTIPESIFKPSCISLRSLAKRQSQFTLASDDIASLGEEHIFIPVGVYKSTRVAIKPISVEPLIITRSLMLELKRMKDLQHENLVKFYGACVDGPRRFLLTEYCPKGSLQEILENNQIQLDWMFKISLMQDIVRGMNYLHNSEIRFHGNLKSSNCVVDSRFNLKVTDFGLQNIRKKPFDIDDANSNAYNYYGRHQNF</sequence>
<dbReference type="GO" id="GO:0005524">
    <property type="term" value="F:ATP binding"/>
    <property type="evidence" value="ECO:0007669"/>
    <property type="project" value="InterPro"/>
</dbReference>
<organism evidence="7 8">
    <name type="scientific">Megaselia scalaris</name>
    <name type="common">Humpbacked fly</name>
    <name type="synonym">Phora scalaris</name>
    <dbReference type="NCBI Taxonomy" id="36166"/>
    <lineage>
        <taxon>Eukaryota</taxon>
        <taxon>Metazoa</taxon>
        <taxon>Ecdysozoa</taxon>
        <taxon>Arthropoda</taxon>
        <taxon>Hexapoda</taxon>
        <taxon>Insecta</taxon>
        <taxon>Pterygota</taxon>
        <taxon>Neoptera</taxon>
        <taxon>Endopterygota</taxon>
        <taxon>Diptera</taxon>
        <taxon>Brachycera</taxon>
        <taxon>Muscomorpha</taxon>
        <taxon>Platypezoidea</taxon>
        <taxon>Phoridae</taxon>
        <taxon>Megaseliini</taxon>
        <taxon>Megaselia</taxon>
    </lineage>
</organism>
<evidence type="ECO:0000256" key="1">
    <source>
        <dbReference type="ARBA" id="ARBA00001436"/>
    </source>
</evidence>
<dbReference type="Proteomes" id="UP000015102">
    <property type="component" value="Unassembled WGS sequence"/>
</dbReference>
<reference evidence="7" key="2">
    <citation type="submission" date="2015-06" db="UniProtKB">
        <authorList>
            <consortium name="EnsemblMetazoa"/>
        </authorList>
    </citation>
    <scope>IDENTIFICATION</scope>
</reference>
<comment type="catalytic activity">
    <reaction evidence="1">
        <text>GTP = 3',5'-cyclic GMP + diphosphate</text>
        <dbReference type="Rhea" id="RHEA:13665"/>
        <dbReference type="ChEBI" id="CHEBI:33019"/>
        <dbReference type="ChEBI" id="CHEBI:37565"/>
        <dbReference type="ChEBI" id="CHEBI:57746"/>
        <dbReference type="EC" id="4.6.1.2"/>
    </reaction>
</comment>
<evidence type="ECO:0000256" key="4">
    <source>
        <dbReference type="ARBA" id="ARBA00023239"/>
    </source>
</evidence>
<dbReference type="PROSITE" id="PS50011">
    <property type="entry name" value="PROTEIN_KINASE_DOM"/>
    <property type="match status" value="1"/>
</dbReference>
<evidence type="ECO:0000256" key="3">
    <source>
        <dbReference type="ARBA" id="ARBA00022741"/>
    </source>
</evidence>
<evidence type="ECO:0000256" key="2">
    <source>
        <dbReference type="ARBA" id="ARBA00012202"/>
    </source>
</evidence>
<dbReference type="PANTHER" id="PTHR11920:SF494">
    <property type="entry name" value="ATRIAL NATRIURETIC PEPTIDE RECEPTOR 2"/>
    <property type="match status" value="1"/>
</dbReference>
<keyword evidence="4" id="KW-0456">Lyase</keyword>
<reference evidence="8" key="1">
    <citation type="submission" date="2013-02" db="EMBL/GenBank/DDBJ databases">
        <authorList>
            <person name="Hughes D."/>
        </authorList>
    </citation>
    <scope>NUCLEOTIDE SEQUENCE</scope>
    <source>
        <strain>Durham</strain>
        <strain evidence="8">NC isolate 2 -- Noor lab</strain>
    </source>
</reference>
<dbReference type="GO" id="GO:0005886">
    <property type="term" value="C:plasma membrane"/>
    <property type="evidence" value="ECO:0007669"/>
    <property type="project" value="TreeGrafter"/>
</dbReference>
<dbReference type="AlphaFoldDB" id="T1GB06"/>
<dbReference type="OMA" id="IDDANSN"/>